<dbReference type="EMBL" id="AEJC01000510">
    <property type="protein sequence ID" value="EKX62543.1"/>
    <property type="molecule type" value="Genomic_DNA"/>
</dbReference>
<reference evidence="1 2" key="1">
    <citation type="submission" date="2012-11" db="EMBL/GenBank/DDBJ databases">
        <authorList>
            <person name="Huguet-Tapia J.C."/>
            <person name="Durkin A.S."/>
            <person name="Pettis G.S."/>
            <person name="Badger J.H."/>
        </authorList>
    </citation>
    <scope>NUCLEOTIDE SEQUENCE [LARGE SCALE GENOMIC DNA]</scope>
    <source>
        <strain evidence="1 2">91-03</strain>
    </source>
</reference>
<evidence type="ECO:0000313" key="2">
    <source>
        <dbReference type="Proteomes" id="UP000010411"/>
    </source>
</evidence>
<evidence type="ECO:0000313" key="1">
    <source>
        <dbReference type="EMBL" id="EKX62543.1"/>
    </source>
</evidence>
<dbReference type="AlphaFoldDB" id="L1KQ88"/>
<keyword evidence="2" id="KW-1185">Reference proteome</keyword>
<dbReference type="Proteomes" id="UP000010411">
    <property type="component" value="Unassembled WGS sequence"/>
</dbReference>
<protein>
    <submittedName>
        <fullName evidence="1">Uncharacterized protein</fullName>
    </submittedName>
</protein>
<dbReference type="PATRIC" id="fig|698759.3.peg.6760"/>
<dbReference type="RefSeq" id="WP_009327745.1">
    <property type="nucleotide sequence ID" value="NZ_AEJC01000510.1"/>
</dbReference>
<name>L1KQ88_9ACTN</name>
<proteinExistence type="predicted"/>
<sequence length="44" mass="4913">MARGAAPTRTREASYDICGVPDVVEQRPHQRRLQLLQIIGSKGH</sequence>
<accession>L1KQ88</accession>
<gene>
    <name evidence="1" type="ORF">STRIP9103_05545</name>
</gene>
<comment type="caution">
    <text evidence="1">The sequence shown here is derived from an EMBL/GenBank/DDBJ whole genome shotgun (WGS) entry which is preliminary data.</text>
</comment>
<organism evidence="1 2">
    <name type="scientific">Streptomyces ipomoeae 91-03</name>
    <dbReference type="NCBI Taxonomy" id="698759"/>
    <lineage>
        <taxon>Bacteria</taxon>
        <taxon>Bacillati</taxon>
        <taxon>Actinomycetota</taxon>
        <taxon>Actinomycetes</taxon>
        <taxon>Kitasatosporales</taxon>
        <taxon>Streptomycetaceae</taxon>
        <taxon>Streptomyces</taxon>
    </lineage>
</organism>